<dbReference type="InterPro" id="IPR009071">
    <property type="entry name" value="HMG_box_dom"/>
</dbReference>
<feature type="region of interest" description="Disordered" evidence="5">
    <location>
        <begin position="1"/>
        <end position="96"/>
    </location>
</feature>
<keyword evidence="3" id="KW-0804">Transcription</keyword>
<feature type="compositionally biased region" description="Polar residues" evidence="5">
    <location>
        <begin position="448"/>
        <end position="460"/>
    </location>
</feature>
<dbReference type="Proteomes" id="UP000236290">
    <property type="component" value="Unassembled WGS sequence"/>
</dbReference>
<gene>
    <name evidence="7" type="ORF">THARTR1_08492</name>
</gene>
<evidence type="ECO:0000313" key="7">
    <source>
        <dbReference type="EMBL" id="PNP50871.1"/>
    </source>
</evidence>
<dbReference type="OrthoDB" id="6247875at2759"/>
<name>A0A2K0TZE1_TRIHA</name>
<protein>
    <recommendedName>
        <fullName evidence="6">HMG box domain-containing protein</fullName>
    </recommendedName>
</protein>
<dbReference type="EMBL" id="MTYI01000144">
    <property type="protein sequence ID" value="PNP50871.1"/>
    <property type="molecule type" value="Genomic_DNA"/>
</dbReference>
<dbReference type="GO" id="GO:0030154">
    <property type="term" value="P:cell differentiation"/>
    <property type="evidence" value="ECO:0007669"/>
    <property type="project" value="TreeGrafter"/>
</dbReference>
<dbReference type="InterPro" id="IPR050140">
    <property type="entry name" value="SRY-related_HMG-box_TF-like"/>
</dbReference>
<evidence type="ECO:0000256" key="4">
    <source>
        <dbReference type="PROSITE-ProRule" id="PRU00267"/>
    </source>
</evidence>
<feature type="compositionally biased region" description="Basic and acidic residues" evidence="5">
    <location>
        <begin position="465"/>
        <end position="476"/>
    </location>
</feature>
<feature type="compositionally biased region" description="Polar residues" evidence="5">
    <location>
        <begin position="78"/>
        <end position="96"/>
    </location>
</feature>
<dbReference type="GO" id="GO:0001228">
    <property type="term" value="F:DNA-binding transcription activator activity, RNA polymerase II-specific"/>
    <property type="evidence" value="ECO:0007669"/>
    <property type="project" value="TreeGrafter"/>
</dbReference>
<dbReference type="AlphaFoldDB" id="A0A2K0TZE1"/>
<proteinExistence type="predicted"/>
<dbReference type="PANTHER" id="PTHR10270:SF161">
    <property type="entry name" value="SEX-DETERMINING REGION Y PROTEIN"/>
    <property type="match status" value="1"/>
</dbReference>
<evidence type="ECO:0000259" key="6">
    <source>
        <dbReference type="PROSITE" id="PS50118"/>
    </source>
</evidence>
<evidence type="ECO:0000256" key="2">
    <source>
        <dbReference type="ARBA" id="ARBA00023125"/>
    </source>
</evidence>
<feature type="compositionally biased region" description="Low complexity" evidence="5">
    <location>
        <begin position="364"/>
        <end position="415"/>
    </location>
</feature>
<feature type="region of interest" description="Disordered" evidence="5">
    <location>
        <begin position="328"/>
        <end position="415"/>
    </location>
</feature>
<feature type="region of interest" description="Disordered" evidence="5">
    <location>
        <begin position="159"/>
        <end position="185"/>
    </location>
</feature>
<dbReference type="SUPFAM" id="SSF47095">
    <property type="entry name" value="HMG-box"/>
    <property type="match status" value="1"/>
</dbReference>
<evidence type="ECO:0000256" key="3">
    <source>
        <dbReference type="ARBA" id="ARBA00023163"/>
    </source>
</evidence>
<comment type="caution">
    <text evidence="7">The sequence shown here is derived from an EMBL/GenBank/DDBJ whole genome shotgun (WGS) entry which is preliminary data.</text>
</comment>
<evidence type="ECO:0000256" key="5">
    <source>
        <dbReference type="SAM" id="MobiDB-lite"/>
    </source>
</evidence>
<dbReference type="InterPro" id="IPR036910">
    <property type="entry name" value="HMG_box_dom_sf"/>
</dbReference>
<keyword evidence="2 4" id="KW-0238">DNA-binding</keyword>
<dbReference type="PROSITE" id="PS50118">
    <property type="entry name" value="HMG_BOX_2"/>
    <property type="match status" value="1"/>
</dbReference>
<evidence type="ECO:0000313" key="8">
    <source>
        <dbReference type="Proteomes" id="UP000236290"/>
    </source>
</evidence>
<feature type="region of interest" description="Disordered" evidence="5">
    <location>
        <begin position="430"/>
        <end position="508"/>
    </location>
</feature>
<feature type="compositionally biased region" description="Pro residues" evidence="5">
    <location>
        <begin position="556"/>
        <end position="571"/>
    </location>
</feature>
<feature type="compositionally biased region" description="Basic and acidic residues" evidence="5">
    <location>
        <begin position="62"/>
        <end position="77"/>
    </location>
</feature>
<keyword evidence="1" id="KW-0805">Transcription regulation</keyword>
<keyword evidence="4" id="KW-0539">Nucleus</keyword>
<feature type="domain" description="HMG box" evidence="6">
    <location>
        <begin position="264"/>
        <end position="332"/>
    </location>
</feature>
<organism evidence="7 8">
    <name type="scientific">Trichoderma harzianum</name>
    <name type="common">Hypocrea lixii</name>
    <dbReference type="NCBI Taxonomy" id="5544"/>
    <lineage>
        <taxon>Eukaryota</taxon>
        <taxon>Fungi</taxon>
        <taxon>Dikarya</taxon>
        <taxon>Ascomycota</taxon>
        <taxon>Pezizomycotina</taxon>
        <taxon>Sordariomycetes</taxon>
        <taxon>Hypocreomycetidae</taxon>
        <taxon>Hypocreales</taxon>
        <taxon>Hypocreaceae</taxon>
        <taxon>Trichoderma</taxon>
    </lineage>
</organism>
<sequence>MAAFHDRNYLNEMAKSSKPQPTFEGSQNSSSPTGRHLRAAPIRPPWEHRAQPDSSSFHYRSHPNEMDHISRSREETRGQQTSIRPVQFTEMASSHYPQESEYAAEWKRVETPLASPFQKGTHLDDRAYRGAPHALLGDSQCSPTFAGRRMDTVTTHPHRITDLGWRGSPEEMARDSQNSSSPTRLRMDTHHTRSRMNHFDDITRRGSSDAVTRGLQNCSSPVSRRLTVPHSTFTTNHEDRKFSISSSLQTDGSEDFDCKCPKEPPRPRNSFMLYRQFHQSAVAKDNKGSSNPEISKIIGTMWKRLADDERKIWTELAEEEKKMHGLKYPGYRYKPNRKPKAQGKQSYRCSKCGGRQNKTTRSAESPGSPQSPESVGSSQSSPSSRTPRVPRGPRGSQGYQGPRTPRTPRTLPTPITPFAASVEASFTTPLSLTGHRNSESHSWPPLNAPNTGSRRQSGITPSLHRIIEQREPRSPRDYGSASPDRRRRRTNDAGDYCATGRDFDNGRRPELAFHERLATSVVPEPAAFPRSQSLSTLPPPPWQQGTDTRQSAVFGDPPPLPTLEPPLPQTPSWPSLGNYSIHRRLEEKS</sequence>
<dbReference type="GO" id="GO:0000122">
    <property type="term" value="P:negative regulation of transcription by RNA polymerase II"/>
    <property type="evidence" value="ECO:0007669"/>
    <property type="project" value="TreeGrafter"/>
</dbReference>
<dbReference type="FunFam" id="1.10.30.10:FF:000041">
    <property type="entry name" value="HMG box family protein"/>
    <property type="match status" value="1"/>
</dbReference>
<dbReference type="Pfam" id="PF00505">
    <property type="entry name" value="HMG_box"/>
    <property type="match status" value="1"/>
</dbReference>
<dbReference type="GO" id="GO:0005634">
    <property type="term" value="C:nucleus"/>
    <property type="evidence" value="ECO:0007669"/>
    <property type="project" value="UniProtKB-UniRule"/>
</dbReference>
<dbReference type="PANTHER" id="PTHR10270">
    <property type="entry name" value="SOX TRANSCRIPTION FACTOR"/>
    <property type="match status" value="1"/>
</dbReference>
<reference evidence="7 8" key="1">
    <citation type="submission" date="2017-02" db="EMBL/GenBank/DDBJ databases">
        <title>Genomes of Trichoderma spp. with biocontrol activity.</title>
        <authorList>
            <person name="Gardiner D."/>
            <person name="Kazan K."/>
            <person name="Vos C."/>
            <person name="Harvey P."/>
        </authorList>
    </citation>
    <scope>NUCLEOTIDE SEQUENCE [LARGE SCALE GENOMIC DNA]</scope>
    <source>
        <strain evidence="7 8">Tr1</strain>
    </source>
</reference>
<feature type="DNA-binding region" description="HMG box" evidence="4">
    <location>
        <begin position="264"/>
        <end position="332"/>
    </location>
</feature>
<accession>A0A2K0TZE1</accession>
<dbReference type="GO" id="GO:0000978">
    <property type="term" value="F:RNA polymerase II cis-regulatory region sequence-specific DNA binding"/>
    <property type="evidence" value="ECO:0007669"/>
    <property type="project" value="TreeGrafter"/>
</dbReference>
<feature type="region of interest" description="Disordered" evidence="5">
    <location>
        <begin position="521"/>
        <end position="589"/>
    </location>
</feature>
<feature type="compositionally biased region" description="Polar residues" evidence="5">
    <location>
        <begin position="17"/>
        <end position="33"/>
    </location>
</feature>
<evidence type="ECO:0000256" key="1">
    <source>
        <dbReference type="ARBA" id="ARBA00023015"/>
    </source>
</evidence>
<dbReference type="Gene3D" id="1.10.30.10">
    <property type="entry name" value="High mobility group box domain"/>
    <property type="match status" value="1"/>
</dbReference>
<dbReference type="CDD" id="cd01389">
    <property type="entry name" value="HMG-box_ROX1-like"/>
    <property type="match status" value="1"/>
</dbReference>
<dbReference type="SMART" id="SM00398">
    <property type="entry name" value="HMG"/>
    <property type="match status" value="1"/>
</dbReference>